<reference evidence="1 2" key="1">
    <citation type="submission" date="2007-05" db="EMBL/GenBank/DDBJ databases">
        <title>Complete genomic sequence of phage BcepNY3, a new member of the Burkholderia phage Bcep781 family.</title>
        <authorList>
            <person name="Summer E.J."/>
            <person name="Orchard R.C."/>
            <person name="Attenhofer K."/>
            <person name="Coffey A."/>
            <person name="Gill J.J."/>
            <person name="Gonzalez C.F."/>
            <person name="Young R."/>
        </authorList>
    </citation>
    <scope>NUCLEOTIDE SEQUENCE [LARGE SCALE GENOMIC DNA]</scope>
</reference>
<proteinExistence type="predicted"/>
<dbReference type="Proteomes" id="UP000001998">
    <property type="component" value="Segment"/>
</dbReference>
<gene>
    <name evidence="1" type="ORF">BcepNY3gene49</name>
</gene>
<dbReference type="RefSeq" id="YP_001294887.1">
    <property type="nucleotide sequence ID" value="NC_009604.1"/>
</dbReference>
<name>A6N3F7_9CAUD</name>
<dbReference type="EMBL" id="EF602154">
    <property type="protein sequence ID" value="ABR10584.1"/>
    <property type="molecule type" value="Genomic_DNA"/>
</dbReference>
<protein>
    <submittedName>
        <fullName evidence="1">BcepNY3gp49</fullName>
    </submittedName>
</protein>
<evidence type="ECO:0000313" key="2">
    <source>
        <dbReference type="Proteomes" id="UP000001998"/>
    </source>
</evidence>
<evidence type="ECO:0000313" key="1">
    <source>
        <dbReference type="EMBL" id="ABR10584.1"/>
    </source>
</evidence>
<dbReference type="KEGG" id="vg:5291023"/>
<accession>A6N3F7</accession>
<keyword evidence="2" id="KW-1185">Reference proteome</keyword>
<sequence length="74" mass="7966">MIKTPQQLWIARRDAANTAGLAATIRRTLAGPQLSPFYAIGQQAFRDGVPFARNESDPWRAGWLAAAGATRALG</sequence>
<dbReference type="GeneID" id="5291023"/>
<organism evidence="1 2">
    <name type="scientific">Burkholderia phage BcepNY3</name>
    <dbReference type="NCBI Taxonomy" id="2881397"/>
    <lineage>
        <taxon>Viruses</taxon>
        <taxon>Duplodnaviria</taxon>
        <taxon>Heunggongvirae</taxon>
        <taxon>Uroviricota</taxon>
        <taxon>Caudoviricetes</taxon>
        <taxon>Naesvirus</taxon>
        <taxon>Naesvirus bcepNY3</taxon>
    </lineage>
</organism>